<gene>
    <name evidence="1" type="ORF">SAMN04487970_104447</name>
</gene>
<name>A0A1G4T7M2_9BACL</name>
<protein>
    <submittedName>
        <fullName evidence="1">Uncharacterized protein</fullName>
    </submittedName>
</protein>
<accession>A0A1G4T7M2</accession>
<organism evidence="1 2">
    <name type="scientific">Paenibacillus tianmuensis</name>
    <dbReference type="NCBI Taxonomy" id="624147"/>
    <lineage>
        <taxon>Bacteria</taxon>
        <taxon>Bacillati</taxon>
        <taxon>Bacillota</taxon>
        <taxon>Bacilli</taxon>
        <taxon>Bacillales</taxon>
        <taxon>Paenibacillaceae</taxon>
        <taxon>Paenibacillus</taxon>
    </lineage>
</organism>
<keyword evidence="2" id="KW-1185">Reference proteome</keyword>
<dbReference type="EMBL" id="FMTT01000044">
    <property type="protein sequence ID" value="SCW77452.1"/>
    <property type="molecule type" value="Genomic_DNA"/>
</dbReference>
<dbReference type="AlphaFoldDB" id="A0A1G4T7M2"/>
<reference evidence="2" key="1">
    <citation type="submission" date="2016-10" db="EMBL/GenBank/DDBJ databases">
        <authorList>
            <person name="Varghese N."/>
            <person name="Submissions S."/>
        </authorList>
    </citation>
    <scope>NUCLEOTIDE SEQUENCE [LARGE SCALE GENOMIC DNA]</scope>
    <source>
        <strain evidence="2">CGMCC 1.8946</strain>
    </source>
</reference>
<dbReference type="Proteomes" id="UP000198601">
    <property type="component" value="Unassembled WGS sequence"/>
</dbReference>
<evidence type="ECO:0000313" key="2">
    <source>
        <dbReference type="Proteomes" id="UP000198601"/>
    </source>
</evidence>
<feature type="non-terminal residue" evidence="1">
    <location>
        <position position="82"/>
    </location>
</feature>
<dbReference type="STRING" id="624147.SAMN04487970_104447"/>
<proteinExistence type="predicted"/>
<evidence type="ECO:0000313" key="1">
    <source>
        <dbReference type="EMBL" id="SCW77452.1"/>
    </source>
</evidence>
<sequence length="82" mass="9277">MKNCITIPSVLQSILSLEEVKSIVQMIGYEDKARKFTVYDLLQYWCTAAHQQWEGYRAGVDCAHSCGLIQVHYSSFSSKAAE</sequence>